<evidence type="ECO:0000259" key="2">
    <source>
        <dbReference type="Pfam" id="PF05699"/>
    </source>
</evidence>
<dbReference type="Proteomes" id="UP001213681">
    <property type="component" value="Unassembled WGS sequence"/>
</dbReference>
<comment type="caution">
    <text evidence="3">The sequence shown here is derived from an EMBL/GenBank/DDBJ whole genome shotgun (WGS) entry which is preliminary data.</text>
</comment>
<dbReference type="InterPro" id="IPR012337">
    <property type="entry name" value="RNaseH-like_sf"/>
</dbReference>
<keyword evidence="4" id="KW-1185">Reference proteome</keyword>
<feature type="compositionally biased region" description="Basic and acidic residues" evidence="1">
    <location>
        <begin position="110"/>
        <end position="120"/>
    </location>
</feature>
<reference evidence="3" key="2">
    <citation type="journal article" date="2023" name="IMA Fungus">
        <title>Comparative genomic study of the Penicillium genus elucidates a diverse pangenome and 15 lateral gene transfer events.</title>
        <authorList>
            <person name="Petersen C."/>
            <person name="Sorensen T."/>
            <person name="Nielsen M.R."/>
            <person name="Sondergaard T.E."/>
            <person name="Sorensen J.L."/>
            <person name="Fitzpatrick D.A."/>
            <person name="Frisvad J.C."/>
            <person name="Nielsen K.L."/>
        </authorList>
    </citation>
    <scope>NUCLEOTIDE SEQUENCE</scope>
    <source>
        <strain evidence="3">IBT 16125</strain>
    </source>
</reference>
<accession>A0AAD6CA25</accession>
<organism evidence="3 4">
    <name type="scientific">Penicillium daleae</name>
    <dbReference type="NCBI Taxonomy" id="63821"/>
    <lineage>
        <taxon>Eukaryota</taxon>
        <taxon>Fungi</taxon>
        <taxon>Dikarya</taxon>
        <taxon>Ascomycota</taxon>
        <taxon>Pezizomycotina</taxon>
        <taxon>Eurotiomycetes</taxon>
        <taxon>Eurotiomycetidae</taxon>
        <taxon>Eurotiales</taxon>
        <taxon>Aspergillaceae</taxon>
        <taxon>Penicillium</taxon>
    </lineage>
</organism>
<name>A0AAD6CA25_9EURO</name>
<reference evidence="3" key="1">
    <citation type="submission" date="2022-12" db="EMBL/GenBank/DDBJ databases">
        <authorList>
            <person name="Petersen C."/>
        </authorList>
    </citation>
    <scope>NUCLEOTIDE SEQUENCE</scope>
    <source>
        <strain evidence="3">IBT 16125</strain>
    </source>
</reference>
<protein>
    <recommendedName>
        <fullName evidence="2">HAT C-terminal dimerisation domain-containing protein</fullName>
    </recommendedName>
</protein>
<evidence type="ECO:0000256" key="1">
    <source>
        <dbReference type="SAM" id="MobiDB-lite"/>
    </source>
</evidence>
<sequence length="120" mass="13764">MILNKSIYRLNAPKDKIAKYLDSAIATLTRDILLIPATSASVERLFNTTRDIYYYRRGRLNSSTIQELIIYLYATKFDIDNKQSPDQLNVDPISDNEEEAFVDVENEAEREDKGVSKANN</sequence>
<evidence type="ECO:0000313" key="3">
    <source>
        <dbReference type="EMBL" id="KAJ5456104.1"/>
    </source>
</evidence>
<dbReference type="SUPFAM" id="SSF53098">
    <property type="entry name" value="Ribonuclease H-like"/>
    <property type="match status" value="1"/>
</dbReference>
<proteinExistence type="predicted"/>
<feature type="region of interest" description="Disordered" evidence="1">
    <location>
        <begin position="82"/>
        <end position="120"/>
    </location>
</feature>
<dbReference type="InterPro" id="IPR008906">
    <property type="entry name" value="HATC_C_dom"/>
</dbReference>
<evidence type="ECO:0000313" key="4">
    <source>
        <dbReference type="Proteomes" id="UP001213681"/>
    </source>
</evidence>
<gene>
    <name evidence="3" type="ORF">N7458_003687</name>
</gene>
<dbReference type="GO" id="GO:0046983">
    <property type="term" value="F:protein dimerization activity"/>
    <property type="evidence" value="ECO:0007669"/>
    <property type="project" value="InterPro"/>
</dbReference>
<dbReference type="AlphaFoldDB" id="A0AAD6CA25"/>
<feature type="compositionally biased region" description="Acidic residues" evidence="1">
    <location>
        <begin position="94"/>
        <end position="109"/>
    </location>
</feature>
<dbReference type="GeneID" id="81597312"/>
<feature type="domain" description="HAT C-terminal dimerisation" evidence="2">
    <location>
        <begin position="27"/>
        <end position="70"/>
    </location>
</feature>
<dbReference type="Pfam" id="PF05699">
    <property type="entry name" value="Dimer_Tnp_hAT"/>
    <property type="match status" value="1"/>
</dbReference>
<dbReference type="RefSeq" id="XP_056768476.1">
    <property type="nucleotide sequence ID" value="XM_056907069.1"/>
</dbReference>
<dbReference type="EMBL" id="JAPVEA010000003">
    <property type="protein sequence ID" value="KAJ5456104.1"/>
    <property type="molecule type" value="Genomic_DNA"/>
</dbReference>